<evidence type="ECO:0000256" key="3">
    <source>
        <dbReference type="ARBA" id="ARBA00022553"/>
    </source>
</evidence>
<dbReference type="Pfam" id="PF03154">
    <property type="entry name" value="Atrophin-1"/>
    <property type="match status" value="1"/>
</dbReference>
<keyword evidence="4" id="KW-0832">Ubl conjugation</keyword>
<feature type="region of interest" description="Disordered" evidence="9">
    <location>
        <begin position="145"/>
        <end position="209"/>
    </location>
</feature>
<keyword evidence="8" id="KW-0539">Nucleus</keyword>
<dbReference type="PANTHER" id="PTHR13859:SF12">
    <property type="entry name" value="ARGININE-GLUTAMIC ACID DIPEPTIDE REPEATS PROTEIN"/>
    <property type="match status" value="1"/>
</dbReference>
<keyword evidence="11" id="KW-1185">Reference proteome</keyword>
<keyword evidence="6" id="KW-0805">Transcription regulation</keyword>
<keyword evidence="2" id="KW-1017">Isopeptide bond</keyword>
<evidence type="ECO:0000256" key="6">
    <source>
        <dbReference type="ARBA" id="ARBA00023015"/>
    </source>
</evidence>
<keyword evidence="3" id="KW-0597">Phosphoprotein</keyword>
<organism evidence="10 11">
    <name type="scientific">Alosa alosa</name>
    <name type="common">allis shad</name>
    <dbReference type="NCBI Taxonomy" id="278164"/>
    <lineage>
        <taxon>Eukaryota</taxon>
        <taxon>Metazoa</taxon>
        <taxon>Chordata</taxon>
        <taxon>Craniata</taxon>
        <taxon>Vertebrata</taxon>
        <taxon>Euteleostomi</taxon>
        <taxon>Actinopterygii</taxon>
        <taxon>Neopterygii</taxon>
        <taxon>Teleostei</taxon>
        <taxon>Clupei</taxon>
        <taxon>Clupeiformes</taxon>
        <taxon>Clupeoidei</taxon>
        <taxon>Clupeidae</taxon>
        <taxon>Alosa</taxon>
    </lineage>
</organism>
<evidence type="ECO:0000256" key="7">
    <source>
        <dbReference type="ARBA" id="ARBA00023163"/>
    </source>
</evidence>
<reference evidence="10" key="1">
    <citation type="submission" date="2020-10" db="EMBL/GenBank/DDBJ databases">
        <title>Chromosome-scale genome assembly of the Allis shad, Alosa alosa.</title>
        <authorList>
            <person name="Margot Z."/>
            <person name="Christophe K."/>
            <person name="Cabau C."/>
            <person name="Louis A."/>
            <person name="Berthelot C."/>
            <person name="Parey E."/>
            <person name="Roest Crollius H."/>
            <person name="Montfort J."/>
            <person name="Robinson-Rechavi M."/>
            <person name="Bucao C."/>
            <person name="Bouchez O."/>
            <person name="Gislard M."/>
            <person name="Lluch J."/>
            <person name="Milhes M."/>
            <person name="Lampietro C."/>
            <person name="Lopez Roques C."/>
            <person name="Donnadieu C."/>
            <person name="Braasch I."/>
            <person name="Desvignes T."/>
            <person name="Postlethwait J."/>
            <person name="Bobe J."/>
            <person name="Guiguen Y."/>
        </authorList>
    </citation>
    <scope>NUCLEOTIDE SEQUENCE</scope>
    <source>
        <strain evidence="10">M-15738</strain>
        <tissue evidence="10">Blood</tissue>
    </source>
</reference>
<proteinExistence type="predicted"/>
<dbReference type="EMBL" id="JADWDJ010000004">
    <property type="protein sequence ID" value="KAG5281966.1"/>
    <property type="molecule type" value="Genomic_DNA"/>
</dbReference>
<accession>A0AAV6H996</accession>
<comment type="caution">
    <text evidence="10">The sequence shown here is derived from an EMBL/GenBank/DDBJ whole genome shotgun (WGS) entry which is preliminary data.</text>
</comment>
<evidence type="ECO:0000256" key="5">
    <source>
        <dbReference type="ARBA" id="ARBA00022990"/>
    </source>
</evidence>
<evidence type="ECO:0000256" key="2">
    <source>
        <dbReference type="ARBA" id="ARBA00022499"/>
    </source>
</evidence>
<dbReference type="InterPro" id="IPR002951">
    <property type="entry name" value="Atrophin-like"/>
</dbReference>
<sequence length="209" mass="22765">MASVAANDPIARLQMFNVTPHHHQHSHIHSHLHLHQQDPLHQGGGGECLVCPPGSGAHPLVDPLAAGPHLARFPYPPGAIPNALLGQPPHEHEMLRHPVFGTPYPARDLPGGLPPHMSAAHQLQAMHAQSAELQRLAMEQQWLHGHPHMHGGPLPGQEDYYSGAFTATNHNQGPELPILESPISKGKDDKSRGSHTFLSRLKKESDKQL</sequence>
<evidence type="ECO:0000313" key="10">
    <source>
        <dbReference type="EMBL" id="KAG5281966.1"/>
    </source>
</evidence>
<dbReference type="PANTHER" id="PTHR13859">
    <property type="entry name" value="ATROPHIN-RELATED"/>
    <property type="match status" value="1"/>
</dbReference>
<comment type="subcellular location">
    <subcellularLocation>
        <location evidence="1">Nucleus</location>
    </subcellularLocation>
</comment>
<evidence type="ECO:0000256" key="4">
    <source>
        <dbReference type="ARBA" id="ARBA00022843"/>
    </source>
</evidence>
<dbReference type="GO" id="GO:0003714">
    <property type="term" value="F:transcription corepressor activity"/>
    <property type="evidence" value="ECO:0007669"/>
    <property type="project" value="TreeGrafter"/>
</dbReference>
<protein>
    <submittedName>
        <fullName evidence="10">Uncharacterized protein</fullName>
    </submittedName>
</protein>
<evidence type="ECO:0000313" key="11">
    <source>
        <dbReference type="Proteomes" id="UP000823561"/>
    </source>
</evidence>
<name>A0AAV6H996_9TELE</name>
<gene>
    <name evidence="10" type="ORF">AALO_G00050750</name>
</gene>
<dbReference type="InterPro" id="IPR017993">
    <property type="entry name" value="Atrophin-1"/>
</dbReference>
<evidence type="ECO:0000256" key="9">
    <source>
        <dbReference type="SAM" id="MobiDB-lite"/>
    </source>
</evidence>
<dbReference type="Proteomes" id="UP000823561">
    <property type="component" value="Chromosome 4"/>
</dbReference>
<evidence type="ECO:0000256" key="8">
    <source>
        <dbReference type="ARBA" id="ARBA00023242"/>
    </source>
</evidence>
<dbReference type="GO" id="GO:0005634">
    <property type="term" value="C:nucleus"/>
    <property type="evidence" value="ECO:0007669"/>
    <property type="project" value="UniProtKB-SubCell"/>
</dbReference>
<keyword evidence="7" id="KW-0804">Transcription</keyword>
<evidence type="ECO:0000256" key="1">
    <source>
        <dbReference type="ARBA" id="ARBA00004123"/>
    </source>
</evidence>
<dbReference type="AlphaFoldDB" id="A0AAV6H996"/>
<dbReference type="PRINTS" id="PR01222">
    <property type="entry name" value="ATROPHIN"/>
</dbReference>
<keyword evidence="5" id="KW-0007">Acetylation</keyword>